<dbReference type="EMBL" id="HE964772">
    <property type="protein sequence ID" value="CCJ36009.1"/>
    <property type="molecule type" value="Genomic_DNA"/>
</dbReference>
<dbReference type="Gene3D" id="1.10.10.10">
    <property type="entry name" value="Winged helix-like DNA-binding domain superfamily/Winged helix DNA-binding domain"/>
    <property type="match status" value="1"/>
</dbReference>
<name>I7LM81_METBM</name>
<dbReference type="Proteomes" id="UP000009007">
    <property type="component" value="Chromosome I"/>
</dbReference>
<accession>I7LM81</accession>
<dbReference type="STRING" id="1201294.BN140_1086"/>
<evidence type="ECO:0000259" key="1">
    <source>
        <dbReference type="Pfam" id="PF13601"/>
    </source>
</evidence>
<dbReference type="BioCyc" id="MBOU1201294:BN140_RS05430-MONOMER"/>
<dbReference type="InterPro" id="IPR036388">
    <property type="entry name" value="WH-like_DNA-bd_sf"/>
</dbReference>
<sequence>MPDDLITVVEESEDVDSTIISRVRLEILWALSELGEDGATARQLKAGLNLGDGVLYANLKKLVEMGYLRSEKVTLEGKELELYAITPEGLLEWRRVRSWLCKLLGCEGDTCER</sequence>
<proteinExistence type="predicted"/>
<keyword evidence="3" id="KW-1185">Reference proteome</keyword>
<dbReference type="SUPFAM" id="SSF46785">
    <property type="entry name" value="Winged helix' DNA-binding domain"/>
    <property type="match status" value="1"/>
</dbReference>
<dbReference type="HOGENOM" id="CLU_2115502_0_0_2"/>
<dbReference type="InterPro" id="IPR027395">
    <property type="entry name" value="WH_DNA-bd_dom"/>
</dbReference>
<evidence type="ECO:0000313" key="2">
    <source>
        <dbReference type="EMBL" id="CCJ36009.1"/>
    </source>
</evidence>
<dbReference type="PATRIC" id="fig|1201294.9.peg.1198"/>
<gene>
    <name evidence="2" type="ordered locus">BN140_1086</name>
</gene>
<dbReference type="GeneID" id="13355605"/>
<reference evidence="3" key="1">
    <citation type="journal article" date="2012" name="J. Bacteriol.">
        <title>Complete genome sequence of the hydrogenotrophic, methanogenic archaeon Methanoculleus bourgensis strain MS2T, isolated from a sewage sludge digester.</title>
        <authorList>
            <person name="Maus I."/>
            <person name="Wibberg D."/>
            <person name="Stantscheff R."/>
            <person name="Eikmeyer F.G."/>
            <person name="Seffner A."/>
            <person name="Boelter J."/>
            <person name="Szczepanowski R."/>
            <person name="Blom J."/>
            <person name="Jaenicke S."/>
            <person name="Konig H."/>
            <person name="Puhler A."/>
            <person name="Schluter A."/>
        </authorList>
    </citation>
    <scope>NUCLEOTIDE SEQUENCE [LARGE SCALE GENOMIC DNA]</scope>
    <source>
        <strain evidence="3">ATCC 43281 / DSM 3045 / OCM 15 / MS2</strain>
    </source>
</reference>
<dbReference type="RefSeq" id="WP_014866985.1">
    <property type="nucleotide sequence ID" value="NC_018227.2"/>
</dbReference>
<dbReference type="KEGG" id="mbg:BN140_1086"/>
<protein>
    <submittedName>
        <fullName evidence="2">Transcriptional regulator</fullName>
    </submittedName>
</protein>
<dbReference type="InterPro" id="IPR036390">
    <property type="entry name" value="WH_DNA-bd_sf"/>
</dbReference>
<evidence type="ECO:0000313" key="3">
    <source>
        <dbReference type="Proteomes" id="UP000009007"/>
    </source>
</evidence>
<feature type="domain" description="Winged helix DNA-binding" evidence="1">
    <location>
        <begin position="23"/>
        <end position="104"/>
    </location>
</feature>
<dbReference type="AlphaFoldDB" id="I7LM81"/>
<organism evidence="2 3">
    <name type="scientific">Methanoculleus bourgensis (strain ATCC 43281 / DSM 3045 / OCM 15 / MS2)</name>
    <name type="common">Methanogenium bourgense</name>
    <dbReference type="NCBI Taxonomy" id="1201294"/>
    <lineage>
        <taxon>Archaea</taxon>
        <taxon>Methanobacteriati</taxon>
        <taxon>Methanobacteriota</taxon>
        <taxon>Stenosarchaea group</taxon>
        <taxon>Methanomicrobia</taxon>
        <taxon>Methanomicrobiales</taxon>
        <taxon>Methanomicrobiaceae</taxon>
        <taxon>Methanoculleus</taxon>
    </lineage>
</organism>
<dbReference type="Pfam" id="PF13601">
    <property type="entry name" value="HTH_34"/>
    <property type="match status" value="1"/>
</dbReference>